<evidence type="ECO:0000313" key="2">
    <source>
        <dbReference type="Proteomes" id="UP000700334"/>
    </source>
</evidence>
<organism evidence="1 2">
    <name type="scientific">Galemys pyrenaicus</name>
    <name type="common">Iberian desman</name>
    <name type="synonym">Pyrenean desman</name>
    <dbReference type="NCBI Taxonomy" id="202257"/>
    <lineage>
        <taxon>Eukaryota</taxon>
        <taxon>Metazoa</taxon>
        <taxon>Chordata</taxon>
        <taxon>Craniata</taxon>
        <taxon>Vertebrata</taxon>
        <taxon>Euteleostomi</taxon>
        <taxon>Mammalia</taxon>
        <taxon>Eutheria</taxon>
        <taxon>Laurasiatheria</taxon>
        <taxon>Eulipotyphla</taxon>
        <taxon>Talpidae</taxon>
        <taxon>Galemys</taxon>
    </lineage>
</organism>
<dbReference type="Proteomes" id="UP000700334">
    <property type="component" value="Unassembled WGS sequence"/>
</dbReference>
<proteinExistence type="predicted"/>
<dbReference type="AlphaFoldDB" id="A0A8J6A7B5"/>
<dbReference type="EMBL" id="JAGFMF010011768">
    <property type="protein sequence ID" value="KAG8513492.1"/>
    <property type="molecule type" value="Genomic_DNA"/>
</dbReference>
<name>A0A8J6A7B5_GALPY</name>
<reference evidence="1" key="1">
    <citation type="journal article" date="2021" name="Evol. Appl.">
        <title>The genome of the Pyrenean desman and the effects of bottlenecks and inbreeding on the genomic landscape of an endangered species.</title>
        <authorList>
            <person name="Escoda L."/>
            <person name="Castresana J."/>
        </authorList>
    </citation>
    <scope>NUCLEOTIDE SEQUENCE</scope>
    <source>
        <strain evidence="1">IBE-C5619</strain>
    </source>
</reference>
<gene>
    <name evidence="1" type="ORF">J0S82_012805</name>
</gene>
<evidence type="ECO:0000313" key="1">
    <source>
        <dbReference type="EMBL" id="KAG8513492.1"/>
    </source>
</evidence>
<accession>A0A8J6A7B5</accession>
<keyword evidence="2" id="KW-1185">Reference proteome</keyword>
<comment type="caution">
    <text evidence="1">The sequence shown here is derived from an EMBL/GenBank/DDBJ whole genome shotgun (WGS) entry which is preliminary data.</text>
</comment>
<protein>
    <submittedName>
        <fullName evidence="1">Uncharacterized protein</fullName>
    </submittedName>
</protein>
<sequence length="81" mass="9292">MGHCSLRLHEDKPKDSKPFLRVQNQHDDHTLIQELRKPSEEERARALVAVEAAMILKNNRNQAPLASACHVFFCLHRPPSL</sequence>